<organism evidence="8 9">
    <name type="scientific">Lactuca saligna</name>
    <name type="common">Willowleaf lettuce</name>
    <dbReference type="NCBI Taxonomy" id="75948"/>
    <lineage>
        <taxon>Eukaryota</taxon>
        <taxon>Viridiplantae</taxon>
        <taxon>Streptophyta</taxon>
        <taxon>Embryophyta</taxon>
        <taxon>Tracheophyta</taxon>
        <taxon>Spermatophyta</taxon>
        <taxon>Magnoliopsida</taxon>
        <taxon>eudicotyledons</taxon>
        <taxon>Gunneridae</taxon>
        <taxon>Pentapetalae</taxon>
        <taxon>asterids</taxon>
        <taxon>campanulids</taxon>
        <taxon>Asterales</taxon>
        <taxon>Asteraceae</taxon>
        <taxon>Cichorioideae</taxon>
        <taxon>Cichorieae</taxon>
        <taxon>Lactucinae</taxon>
        <taxon>Lactuca</taxon>
    </lineage>
</organism>
<keyword evidence="4" id="KW-0547">Nucleotide-binding</keyword>
<dbReference type="Proteomes" id="UP001177003">
    <property type="component" value="Chromosome 8"/>
</dbReference>
<evidence type="ECO:0000256" key="3">
    <source>
        <dbReference type="ARBA" id="ARBA00022679"/>
    </source>
</evidence>
<keyword evidence="6" id="KW-0067">ATP-binding</keyword>
<dbReference type="InterPro" id="IPR011009">
    <property type="entry name" value="Kinase-like_dom_sf"/>
</dbReference>
<gene>
    <name evidence="8" type="ORF">LSALG_LOCUS35540</name>
</gene>
<proteinExistence type="inferred from homology"/>
<evidence type="ECO:0000313" key="9">
    <source>
        <dbReference type="Proteomes" id="UP001177003"/>
    </source>
</evidence>
<keyword evidence="3" id="KW-0808">Transferase</keyword>
<protein>
    <recommendedName>
        <fullName evidence="10">Protein kinase domain-containing protein</fullName>
    </recommendedName>
</protein>
<keyword evidence="2" id="KW-0723">Serine/threonine-protein kinase</keyword>
<feature type="compositionally biased region" description="Acidic residues" evidence="7">
    <location>
        <begin position="71"/>
        <end position="87"/>
    </location>
</feature>
<comment type="similarity">
    <text evidence="1">Belongs to the protein kinase superfamily. CAMK Ser/Thr protein kinase family. CaMK subfamily.</text>
</comment>
<dbReference type="PANTHER" id="PTHR24349">
    <property type="entry name" value="SERINE/THREONINE-PROTEIN KINASE"/>
    <property type="match status" value="1"/>
</dbReference>
<dbReference type="SUPFAM" id="SSF56112">
    <property type="entry name" value="Protein kinase-like (PK-like)"/>
    <property type="match status" value="1"/>
</dbReference>
<name>A0AA35ZQW3_LACSI</name>
<evidence type="ECO:0008006" key="10">
    <source>
        <dbReference type="Google" id="ProtNLM"/>
    </source>
</evidence>
<evidence type="ECO:0000256" key="1">
    <source>
        <dbReference type="ARBA" id="ARBA00005354"/>
    </source>
</evidence>
<dbReference type="AlphaFoldDB" id="A0AA35ZQW3"/>
<keyword evidence="9" id="KW-1185">Reference proteome</keyword>
<dbReference type="GO" id="GO:0004674">
    <property type="term" value="F:protein serine/threonine kinase activity"/>
    <property type="evidence" value="ECO:0007669"/>
    <property type="project" value="UniProtKB-KW"/>
</dbReference>
<evidence type="ECO:0000256" key="6">
    <source>
        <dbReference type="ARBA" id="ARBA00022840"/>
    </source>
</evidence>
<dbReference type="EMBL" id="OX465084">
    <property type="protein sequence ID" value="CAI9296688.1"/>
    <property type="molecule type" value="Genomic_DNA"/>
</dbReference>
<evidence type="ECO:0000313" key="8">
    <source>
        <dbReference type="EMBL" id="CAI9296688.1"/>
    </source>
</evidence>
<dbReference type="InterPro" id="IPR050205">
    <property type="entry name" value="CDPK_Ser/Thr_kinases"/>
</dbReference>
<evidence type="ECO:0000256" key="4">
    <source>
        <dbReference type="ARBA" id="ARBA00022741"/>
    </source>
</evidence>
<evidence type="ECO:0000256" key="5">
    <source>
        <dbReference type="ARBA" id="ARBA00022777"/>
    </source>
</evidence>
<keyword evidence="5" id="KW-0418">Kinase</keyword>
<dbReference type="GO" id="GO:0005524">
    <property type="term" value="F:ATP binding"/>
    <property type="evidence" value="ECO:0007669"/>
    <property type="project" value="UniProtKB-KW"/>
</dbReference>
<evidence type="ECO:0000256" key="2">
    <source>
        <dbReference type="ARBA" id="ARBA00022527"/>
    </source>
</evidence>
<reference evidence="8" key="1">
    <citation type="submission" date="2023-04" db="EMBL/GenBank/DDBJ databases">
        <authorList>
            <person name="Vijverberg K."/>
            <person name="Xiong W."/>
            <person name="Schranz E."/>
        </authorList>
    </citation>
    <scope>NUCLEOTIDE SEQUENCE</scope>
</reference>
<feature type="region of interest" description="Disordered" evidence="7">
    <location>
        <begin position="70"/>
        <end position="102"/>
    </location>
</feature>
<accession>A0AA35ZQW3</accession>
<sequence length="338" mass="36884">MIGLASRFHRAQIIRTRNLQVLSLQDLTSPPLAGNIRPRFCRQEAGGREALDQDFVEIFGVESTIVRSQFDDGEEGAGVENKEDDDVAPNGVLNSPEPDARLATPTGGVGTTADDVAAAGVAELASNAPDGWELEGRCNVGCTLRAAGSHFAVSLRSASSVDPLEEQKKIARALSPFVDYGVTVIVPLPLLLTGTTITNQMDLREQVKMLSEVWEYCCLPLLRSFHQRNEALRVAFIHVEEVPGGDGKITKSFYSKLVKADINGKDQWGKVKGFRFHLNLHGIVTIESASVYGPEADIWSAGVILYILFCGVPPFWGESENEIFEEVLRGKLDFSLDP</sequence>
<dbReference type="Gene3D" id="1.10.510.10">
    <property type="entry name" value="Transferase(Phosphotransferase) domain 1"/>
    <property type="match status" value="1"/>
</dbReference>
<evidence type="ECO:0000256" key="7">
    <source>
        <dbReference type="SAM" id="MobiDB-lite"/>
    </source>
</evidence>